<feature type="region of interest" description="Disordered" evidence="11">
    <location>
        <begin position="231"/>
        <end position="335"/>
    </location>
</feature>
<dbReference type="GO" id="GO:0003723">
    <property type="term" value="F:RNA binding"/>
    <property type="evidence" value="ECO:0007669"/>
    <property type="project" value="UniProtKB-KW"/>
</dbReference>
<comment type="subcellular location">
    <subcellularLocation>
        <location evidence="2">Cytoplasm</location>
    </subcellularLocation>
    <subcellularLocation>
        <location evidence="1">Nucleus</location>
    </subcellularLocation>
</comment>
<gene>
    <name evidence="13" type="ORF">WN944_000548</name>
</gene>
<sequence length="335" mass="36645">MDEGESILGVIYEDSEDNLEDGEDVEMLDVEEGELVEHNSSSQTNVEQSSSGDVSAGNQGSQSKNRRRRANKKKNKKKRSGPGPNVSDVNRFVSDTCKRLKEKKSYMVYTAVGCLGIPALSDLVKEHYADVGPESVMLVLNTSGNDVTLSPEVSPLREFNWYIHGDMEFMLENLCYGMWSLLVEAIQACGGQMTADSRRFRTGGGVLWNIIKARAPGAYKEIMKKTKEFEKQFRQQNNRQVPEQNNRHAPEQIKEASTQRTVGAPTDGTSVSILGGGAPTDGTSVSILGGGSQSVPQDQDGKSGAEGKPKSVHDRIRVPVSYDDLLAEDPKNDSI</sequence>
<feature type="compositionally biased region" description="Low complexity" evidence="11">
    <location>
        <begin position="39"/>
        <end position="51"/>
    </location>
</feature>
<dbReference type="InterPro" id="IPR038092">
    <property type="entry name" value="PHAX_RNA-binding_sf"/>
</dbReference>
<evidence type="ECO:0000256" key="1">
    <source>
        <dbReference type="ARBA" id="ARBA00004123"/>
    </source>
</evidence>
<organism evidence="13 14">
    <name type="scientific">Citrus x changshan-huyou</name>
    <dbReference type="NCBI Taxonomy" id="2935761"/>
    <lineage>
        <taxon>Eukaryota</taxon>
        <taxon>Viridiplantae</taxon>
        <taxon>Streptophyta</taxon>
        <taxon>Embryophyta</taxon>
        <taxon>Tracheophyta</taxon>
        <taxon>Spermatophyta</taxon>
        <taxon>Magnoliopsida</taxon>
        <taxon>eudicotyledons</taxon>
        <taxon>Gunneridae</taxon>
        <taxon>Pentapetalae</taxon>
        <taxon>rosids</taxon>
        <taxon>malvids</taxon>
        <taxon>Sapindales</taxon>
        <taxon>Rutaceae</taxon>
        <taxon>Aurantioideae</taxon>
        <taxon>Citrus</taxon>
    </lineage>
</organism>
<evidence type="ECO:0000256" key="5">
    <source>
        <dbReference type="ARBA" id="ARBA00022448"/>
    </source>
</evidence>
<feature type="compositionally biased region" description="Polar residues" evidence="11">
    <location>
        <begin position="255"/>
        <end position="272"/>
    </location>
</feature>
<evidence type="ECO:0000256" key="2">
    <source>
        <dbReference type="ARBA" id="ARBA00004496"/>
    </source>
</evidence>
<evidence type="ECO:0000256" key="9">
    <source>
        <dbReference type="ARBA" id="ARBA00023242"/>
    </source>
</evidence>
<evidence type="ECO:0000256" key="3">
    <source>
        <dbReference type="ARBA" id="ARBA00006094"/>
    </source>
</evidence>
<dbReference type="GO" id="GO:0006408">
    <property type="term" value="P:snRNA export from nucleus"/>
    <property type="evidence" value="ECO:0007669"/>
    <property type="project" value="InterPro"/>
</dbReference>
<comment type="similarity">
    <text evidence="3">Belongs to the PHAX family.</text>
</comment>
<evidence type="ECO:0000313" key="13">
    <source>
        <dbReference type="EMBL" id="KAK9208194.1"/>
    </source>
</evidence>
<dbReference type="EMBL" id="JBCGBO010000004">
    <property type="protein sequence ID" value="KAK9208194.1"/>
    <property type="molecule type" value="Genomic_DNA"/>
</dbReference>
<keyword evidence="6" id="KW-0963">Cytoplasm</keyword>
<keyword evidence="14" id="KW-1185">Reference proteome</keyword>
<feature type="compositionally biased region" description="Acidic residues" evidence="11">
    <location>
        <begin position="13"/>
        <end position="34"/>
    </location>
</feature>
<dbReference type="GO" id="GO:0005737">
    <property type="term" value="C:cytoplasm"/>
    <property type="evidence" value="ECO:0007669"/>
    <property type="project" value="UniProtKB-SubCell"/>
</dbReference>
<dbReference type="PANTHER" id="PTHR13135:SF0">
    <property type="entry name" value="PHOSPHORYLATED ADAPTER RNA EXPORT PROTEIN"/>
    <property type="match status" value="1"/>
</dbReference>
<dbReference type="PANTHER" id="PTHR13135">
    <property type="entry name" value="CYTOSOLIC RESINIFERATOXIN BINDING PROTEIN RBP-26"/>
    <property type="match status" value="1"/>
</dbReference>
<proteinExistence type="inferred from homology"/>
<feature type="compositionally biased region" description="Polar residues" evidence="11">
    <location>
        <begin position="234"/>
        <end position="244"/>
    </location>
</feature>
<dbReference type="Proteomes" id="UP001428341">
    <property type="component" value="Unassembled WGS sequence"/>
</dbReference>
<feature type="compositionally biased region" description="Polar residues" evidence="11">
    <location>
        <begin position="52"/>
        <end position="63"/>
    </location>
</feature>
<evidence type="ECO:0000259" key="12">
    <source>
        <dbReference type="Pfam" id="PF10258"/>
    </source>
</evidence>
<comment type="caution">
    <text evidence="13">The sequence shown here is derived from an EMBL/GenBank/DDBJ whole genome shotgun (WGS) entry which is preliminary data.</text>
</comment>
<name>A0AAP0QM10_9ROSI</name>
<accession>A0AAP0QM10</accession>
<dbReference type="InterPro" id="IPR039047">
    <property type="entry name" value="PHAX"/>
</dbReference>
<feature type="domain" description="Phosphorylated adapter RNA export protein RNA-binding" evidence="12">
    <location>
        <begin position="183"/>
        <end position="228"/>
    </location>
</feature>
<keyword evidence="5" id="KW-0813">Transport</keyword>
<protein>
    <recommendedName>
        <fullName evidence="4">Phosphorylated adapter RNA export protein</fullName>
    </recommendedName>
    <alternativeName>
        <fullName evidence="10">RNA U small nuclear RNA export adapter protein</fullName>
    </alternativeName>
</protein>
<evidence type="ECO:0000313" key="14">
    <source>
        <dbReference type="Proteomes" id="UP001428341"/>
    </source>
</evidence>
<feature type="compositionally biased region" description="Basic and acidic residues" evidence="11">
    <location>
        <begin position="299"/>
        <end position="317"/>
    </location>
</feature>
<keyword evidence="8" id="KW-0653">Protein transport</keyword>
<evidence type="ECO:0000256" key="7">
    <source>
        <dbReference type="ARBA" id="ARBA00022884"/>
    </source>
</evidence>
<feature type="compositionally biased region" description="Basic residues" evidence="11">
    <location>
        <begin position="64"/>
        <end position="80"/>
    </location>
</feature>
<feature type="region of interest" description="Disordered" evidence="11">
    <location>
        <begin position="1"/>
        <end position="89"/>
    </location>
</feature>
<dbReference type="Pfam" id="PF10258">
    <property type="entry name" value="PHAX_RNA-bd"/>
    <property type="match status" value="1"/>
</dbReference>
<dbReference type="AlphaFoldDB" id="A0AAP0QM10"/>
<evidence type="ECO:0000256" key="6">
    <source>
        <dbReference type="ARBA" id="ARBA00022490"/>
    </source>
</evidence>
<keyword evidence="7" id="KW-0694">RNA-binding</keyword>
<dbReference type="InterPro" id="IPR019385">
    <property type="entry name" value="PHAX_RNA-binding_domain"/>
</dbReference>
<dbReference type="Gene3D" id="1.10.10.1440">
    <property type="entry name" value="PHAX RNA-binding domain"/>
    <property type="match status" value="1"/>
</dbReference>
<reference evidence="13 14" key="1">
    <citation type="submission" date="2024-05" db="EMBL/GenBank/DDBJ databases">
        <title>Haplotype-resolved chromosome-level genome assembly of Huyou (Citrus changshanensis).</title>
        <authorList>
            <person name="Miao C."/>
            <person name="Chen W."/>
            <person name="Wu Y."/>
            <person name="Wang L."/>
            <person name="Zhao S."/>
            <person name="Grierson D."/>
            <person name="Xu C."/>
            <person name="Chen K."/>
        </authorList>
    </citation>
    <scope>NUCLEOTIDE SEQUENCE [LARGE SCALE GENOMIC DNA]</scope>
    <source>
        <strain evidence="13">01-14</strain>
        <tissue evidence="13">Leaf</tissue>
    </source>
</reference>
<feature type="compositionally biased region" description="Basic and acidic residues" evidence="11">
    <location>
        <begin position="245"/>
        <end position="254"/>
    </location>
</feature>
<evidence type="ECO:0000256" key="10">
    <source>
        <dbReference type="ARBA" id="ARBA00030834"/>
    </source>
</evidence>
<dbReference type="GO" id="GO:0015031">
    <property type="term" value="P:protein transport"/>
    <property type="evidence" value="ECO:0007669"/>
    <property type="project" value="UniProtKB-KW"/>
</dbReference>
<evidence type="ECO:0000256" key="4">
    <source>
        <dbReference type="ARBA" id="ARBA00016856"/>
    </source>
</evidence>
<evidence type="ECO:0000256" key="11">
    <source>
        <dbReference type="SAM" id="MobiDB-lite"/>
    </source>
</evidence>
<dbReference type="GO" id="GO:0005634">
    <property type="term" value="C:nucleus"/>
    <property type="evidence" value="ECO:0007669"/>
    <property type="project" value="UniProtKB-SubCell"/>
</dbReference>
<evidence type="ECO:0000256" key="8">
    <source>
        <dbReference type="ARBA" id="ARBA00022927"/>
    </source>
</evidence>
<keyword evidence="9" id="KW-0539">Nucleus</keyword>